<dbReference type="CDD" id="cd07216">
    <property type="entry name" value="Pat17_PNPLA8_PNPLA9_like3"/>
    <property type="match status" value="1"/>
</dbReference>
<dbReference type="Pfam" id="PF01734">
    <property type="entry name" value="Patatin"/>
    <property type="match status" value="1"/>
</dbReference>
<comment type="caution">
    <text evidence="6">The sequence shown here is derived from an EMBL/GenBank/DDBJ whole genome shotgun (WGS) entry which is preliminary data.</text>
</comment>
<evidence type="ECO:0000256" key="2">
    <source>
        <dbReference type="ARBA" id="ARBA00022963"/>
    </source>
</evidence>
<dbReference type="PANTHER" id="PTHR24185:SF1">
    <property type="entry name" value="CALCIUM-INDEPENDENT PHOSPHOLIPASE A2-GAMMA"/>
    <property type="match status" value="1"/>
</dbReference>
<evidence type="ECO:0000256" key="3">
    <source>
        <dbReference type="ARBA" id="ARBA00023098"/>
    </source>
</evidence>
<dbReference type="AlphaFoldDB" id="A0A8H3CN98"/>
<dbReference type="GO" id="GO:0016042">
    <property type="term" value="P:lipid catabolic process"/>
    <property type="evidence" value="ECO:0007669"/>
    <property type="project" value="UniProtKB-UniRule"/>
</dbReference>
<evidence type="ECO:0000256" key="4">
    <source>
        <dbReference type="PROSITE-ProRule" id="PRU01161"/>
    </source>
</evidence>
<dbReference type="Proteomes" id="UP000663888">
    <property type="component" value="Unassembled WGS sequence"/>
</dbReference>
<evidence type="ECO:0000313" key="6">
    <source>
        <dbReference type="EMBL" id="CAE6484940.1"/>
    </source>
</evidence>
<reference evidence="6" key="1">
    <citation type="submission" date="2021-01" db="EMBL/GenBank/DDBJ databases">
        <authorList>
            <person name="Kaushik A."/>
        </authorList>
    </citation>
    <scope>NUCLEOTIDE SEQUENCE</scope>
    <source>
        <strain evidence="6">AG4-R118</strain>
        <strain evidence="7">AG4-RS23</strain>
    </source>
</reference>
<dbReference type="PANTHER" id="PTHR24185">
    <property type="entry name" value="CALCIUM-INDEPENDENT PHOSPHOLIPASE A2-GAMMA"/>
    <property type="match status" value="1"/>
</dbReference>
<accession>A0A8H3CN98</accession>
<dbReference type="GO" id="GO:0047499">
    <property type="term" value="F:calcium-independent phospholipase A2 activity"/>
    <property type="evidence" value="ECO:0007669"/>
    <property type="project" value="TreeGrafter"/>
</dbReference>
<dbReference type="InterPro" id="IPR016035">
    <property type="entry name" value="Acyl_Trfase/lysoPLipase"/>
</dbReference>
<dbReference type="Proteomes" id="UP000663861">
    <property type="component" value="Unassembled WGS sequence"/>
</dbReference>
<evidence type="ECO:0000256" key="1">
    <source>
        <dbReference type="ARBA" id="ARBA00022801"/>
    </source>
</evidence>
<dbReference type="SUPFAM" id="SSF52151">
    <property type="entry name" value="FabD/lysophospholipase-like"/>
    <property type="match status" value="1"/>
</dbReference>
<feature type="short sequence motif" description="GXSXG" evidence="4">
    <location>
        <begin position="468"/>
        <end position="472"/>
    </location>
</feature>
<gene>
    <name evidence="7" type="ORF">RDB_LOCUS116176</name>
    <name evidence="6" type="ORF">RDB_LOCUS130630</name>
</gene>
<name>A0A8H3CN98_9AGAM</name>
<dbReference type="PROSITE" id="PS51635">
    <property type="entry name" value="PNPLA"/>
    <property type="match status" value="1"/>
</dbReference>
<feature type="active site" description="Nucleophile" evidence="4">
    <location>
        <position position="470"/>
    </location>
</feature>
<feature type="short sequence motif" description="DGA/G" evidence="4">
    <location>
        <begin position="634"/>
        <end position="636"/>
    </location>
</feature>
<dbReference type="GO" id="GO:0019369">
    <property type="term" value="P:arachidonate metabolic process"/>
    <property type="evidence" value="ECO:0007669"/>
    <property type="project" value="TreeGrafter"/>
</dbReference>
<sequence length="781" mass="87051">MSSPETLKVFSLSFRPPATVDSSWDPRSVTLLEARLDTRLLDKTLWSRLDSIQLKTKTTAEYRRATDDKILFTWFDISLHRRWESVGSYPAVKTSWWKSGTVPTTGPRANFTDGGLLRWRSHTNHPKAWHAGSEFGGRESSKNLDFGGRVFTQRDELVKQLEYNDIIVVTLCARFEPGTTHDVTGELMISLLEKEGNQDLASHGRYRYWPTRPCKIDSEDHNIKSEIWFSTPALDEKTRLKLDTIQLFTQSQDQGHVSDPKTASYSWFDVVILSSPGDKEPKIHNGVALAWRSHSNTTAGEALEILDGLVFDRSHDLLHLLEDGNAIAVRVSCRFGGWENRANDGCLELRFASTDITPRSLEFESGQVEAVMLQQKLAHYLKETTKGAEIAETVELSPNTLNQLSTAITGDQVSTQEKPELALLSLDGGGVRGLISLYMLKAIMDKIAKDRGMKYAPKPCQVFDLIVGTSTGGLIALMLGRLDMSADDCIEKYKQLATSVFGSQEDRKPDTPWYKKAWRKIKDGANTVATYTYVGSRYQAHLLKAAVRGVVKEKDGNKNPDAMMWFDTIFKCRAIVLASRTANFNKAQATSFRTYSLHSDPNAPNCYIWEAARATSAAPTYFDSIKVGGIEYVDGGLKANNPVFQALIEGQKMPGGPRPLSCLISMGTGTPSARDLKNNEGMFGAIKSALGIVKASINQLTDSEGVHGLMVPMSAHLRIPYYRFNPETGGDIDLDDTSQMDRFEAIALEYMRTEERPEWVTECARALGKKLDRSNVQPRSV</sequence>
<keyword evidence="1 4" id="KW-0378">Hydrolase</keyword>
<dbReference type="GO" id="GO:0016020">
    <property type="term" value="C:membrane"/>
    <property type="evidence" value="ECO:0007669"/>
    <property type="project" value="TreeGrafter"/>
</dbReference>
<dbReference type="EMBL" id="CAJMWY010002829">
    <property type="protein sequence ID" value="CAE6495455.1"/>
    <property type="molecule type" value="Genomic_DNA"/>
</dbReference>
<evidence type="ECO:0000313" key="7">
    <source>
        <dbReference type="EMBL" id="CAE6495455.1"/>
    </source>
</evidence>
<feature type="domain" description="PNPLA" evidence="5">
    <location>
        <begin position="424"/>
        <end position="647"/>
    </location>
</feature>
<protein>
    <recommendedName>
        <fullName evidence="5">PNPLA domain-containing protein</fullName>
    </recommendedName>
</protein>
<feature type="active site" description="Proton acceptor" evidence="4">
    <location>
        <position position="634"/>
    </location>
</feature>
<dbReference type="Gene3D" id="3.40.1090.10">
    <property type="entry name" value="Cytosolic phospholipase A2 catalytic domain"/>
    <property type="match status" value="1"/>
</dbReference>
<evidence type="ECO:0000259" key="5">
    <source>
        <dbReference type="PROSITE" id="PS51635"/>
    </source>
</evidence>
<proteinExistence type="predicted"/>
<organism evidence="6 8">
    <name type="scientific">Rhizoctonia solani</name>
    <dbReference type="NCBI Taxonomy" id="456999"/>
    <lineage>
        <taxon>Eukaryota</taxon>
        <taxon>Fungi</taxon>
        <taxon>Dikarya</taxon>
        <taxon>Basidiomycota</taxon>
        <taxon>Agaricomycotina</taxon>
        <taxon>Agaricomycetes</taxon>
        <taxon>Cantharellales</taxon>
        <taxon>Ceratobasidiaceae</taxon>
        <taxon>Rhizoctonia</taxon>
    </lineage>
</organism>
<keyword evidence="3 4" id="KW-0443">Lipid metabolism</keyword>
<feature type="short sequence motif" description="GXGXXG" evidence="4">
    <location>
        <begin position="428"/>
        <end position="433"/>
    </location>
</feature>
<keyword evidence="2 4" id="KW-0442">Lipid degradation</keyword>
<evidence type="ECO:0000313" key="8">
    <source>
        <dbReference type="Proteomes" id="UP000663888"/>
    </source>
</evidence>
<dbReference type="EMBL" id="CAJMWX010001373">
    <property type="protein sequence ID" value="CAE6484940.1"/>
    <property type="molecule type" value="Genomic_DNA"/>
</dbReference>
<dbReference type="InterPro" id="IPR002641">
    <property type="entry name" value="PNPLA_dom"/>
</dbReference>
<dbReference type="GO" id="GO:0046486">
    <property type="term" value="P:glycerolipid metabolic process"/>
    <property type="evidence" value="ECO:0007669"/>
    <property type="project" value="UniProtKB-ARBA"/>
</dbReference>